<evidence type="ECO:0000256" key="1">
    <source>
        <dbReference type="ARBA" id="ARBA00004651"/>
    </source>
</evidence>
<dbReference type="InterPro" id="IPR001123">
    <property type="entry name" value="LeuE-type"/>
</dbReference>
<protein>
    <submittedName>
        <fullName evidence="7">LysE family translocator</fullName>
    </submittedName>
</protein>
<organism evidence="7 8">
    <name type="scientific">Phreatobacter stygius</name>
    <dbReference type="NCBI Taxonomy" id="1940610"/>
    <lineage>
        <taxon>Bacteria</taxon>
        <taxon>Pseudomonadati</taxon>
        <taxon>Pseudomonadota</taxon>
        <taxon>Alphaproteobacteria</taxon>
        <taxon>Hyphomicrobiales</taxon>
        <taxon>Phreatobacteraceae</taxon>
        <taxon>Phreatobacter</taxon>
    </lineage>
</organism>
<keyword evidence="5 6" id="KW-0472">Membrane</keyword>
<evidence type="ECO:0000256" key="4">
    <source>
        <dbReference type="ARBA" id="ARBA00022989"/>
    </source>
</evidence>
<evidence type="ECO:0000313" key="8">
    <source>
        <dbReference type="Proteomes" id="UP000298781"/>
    </source>
</evidence>
<dbReference type="GO" id="GO:0015171">
    <property type="term" value="F:amino acid transmembrane transporter activity"/>
    <property type="evidence" value="ECO:0007669"/>
    <property type="project" value="TreeGrafter"/>
</dbReference>
<dbReference type="RefSeq" id="WP_136960522.1">
    <property type="nucleotide sequence ID" value="NZ_CP039690.1"/>
</dbReference>
<dbReference type="PANTHER" id="PTHR30086">
    <property type="entry name" value="ARGININE EXPORTER PROTEIN ARGO"/>
    <property type="match status" value="1"/>
</dbReference>
<sequence length="204" mass="21398">MDLSGFLLFCGVYAMATFSPGPAVAAVVARVLGTGLRRTAPFIWGIVAGDLVWFALVVLGLAALAQNFHALFLVIKYAGAAYLLYLAYKLWTAPAEAPEAAEQARGEGFRLFLGGLALTMGNAKVMVFFVSILPLVVDLAAISPLMAVELSAVMMLILSVAMWTYALAAARARRFIASPRAMKLVNRGTGAVMAGAALAVAARG</sequence>
<dbReference type="PANTHER" id="PTHR30086:SF20">
    <property type="entry name" value="ARGININE EXPORTER PROTEIN ARGO-RELATED"/>
    <property type="match status" value="1"/>
</dbReference>
<evidence type="ECO:0000256" key="6">
    <source>
        <dbReference type="SAM" id="Phobius"/>
    </source>
</evidence>
<proteinExistence type="predicted"/>
<feature type="transmembrane region" description="Helical" evidence="6">
    <location>
        <begin position="41"/>
        <end position="64"/>
    </location>
</feature>
<gene>
    <name evidence="7" type="ORF">E8M01_13100</name>
</gene>
<dbReference type="AlphaFoldDB" id="A0A4D7B237"/>
<feature type="transmembrane region" description="Helical" evidence="6">
    <location>
        <begin position="70"/>
        <end position="88"/>
    </location>
</feature>
<evidence type="ECO:0000313" key="7">
    <source>
        <dbReference type="EMBL" id="QCI65073.1"/>
    </source>
</evidence>
<dbReference type="Proteomes" id="UP000298781">
    <property type="component" value="Chromosome"/>
</dbReference>
<comment type="subcellular location">
    <subcellularLocation>
        <location evidence="1">Cell membrane</location>
        <topology evidence="1">Multi-pass membrane protein</topology>
    </subcellularLocation>
</comment>
<accession>A0A4D7B237</accession>
<name>A0A4D7B237_9HYPH</name>
<evidence type="ECO:0000256" key="5">
    <source>
        <dbReference type="ARBA" id="ARBA00023136"/>
    </source>
</evidence>
<keyword evidence="3 6" id="KW-0812">Transmembrane</keyword>
<dbReference type="GO" id="GO:0005886">
    <property type="term" value="C:plasma membrane"/>
    <property type="evidence" value="ECO:0007669"/>
    <property type="project" value="UniProtKB-SubCell"/>
</dbReference>
<feature type="transmembrane region" description="Helical" evidence="6">
    <location>
        <begin position="109"/>
        <end position="132"/>
    </location>
</feature>
<dbReference type="KEGG" id="pstg:E8M01_13100"/>
<dbReference type="EMBL" id="CP039690">
    <property type="protein sequence ID" value="QCI65073.1"/>
    <property type="molecule type" value="Genomic_DNA"/>
</dbReference>
<feature type="transmembrane region" description="Helical" evidence="6">
    <location>
        <begin position="6"/>
        <end position="29"/>
    </location>
</feature>
<dbReference type="Pfam" id="PF01810">
    <property type="entry name" value="LysE"/>
    <property type="match status" value="1"/>
</dbReference>
<evidence type="ECO:0000256" key="3">
    <source>
        <dbReference type="ARBA" id="ARBA00022692"/>
    </source>
</evidence>
<feature type="transmembrane region" description="Helical" evidence="6">
    <location>
        <begin position="152"/>
        <end position="172"/>
    </location>
</feature>
<dbReference type="OrthoDB" id="9804822at2"/>
<reference evidence="7 8" key="1">
    <citation type="submission" date="2019-04" db="EMBL/GenBank/DDBJ databases">
        <title>Phreatobacter aquaticus sp. nov.</title>
        <authorList>
            <person name="Choi A."/>
        </authorList>
    </citation>
    <scope>NUCLEOTIDE SEQUENCE [LARGE SCALE GENOMIC DNA]</scope>
    <source>
        <strain evidence="7 8">KCTC 52518</strain>
    </source>
</reference>
<keyword evidence="2" id="KW-1003">Cell membrane</keyword>
<evidence type="ECO:0000256" key="2">
    <source>
        <dbReference type="ARBA" id="ARBA00022475"/>
    </source>
</evidence>
<keyword evidence="8" id="KW-1185">Reference proteome</keyword>
<keyword evidence="4 6" id="KW-1133">Transmembrane helix</keyword>